<dbReference type="EMBL" id="JAJVDC020000070">
    <property type="protein sequence ID" value="KAL1627629.1"/>
    <property type="molecule type" value="Genomic_DNA"/>
</dbReference>
<sequence>MPRPGDQYRGIANPFDEERPRISEWTAQEIATLQSRLDKQLGPEFISSRKGPSGRTLYYLPAEKAINLANEVFGFNGWSSSIRDTTIDFIDQSQSSGKVSLGLSVIIRVTLKDGSYHEDIGYGHIENCTGKAAAFEKAKKEAATDALKRALRTFGNVLGNCLYDKNYESKVSKMKVAPTKWNPDNLHRHSDFAPALKTEKVEPGEAGRQPSTERNPPRVACARSTGSNGTELEDEFGGNLFEGMDFDRAAENDDSAYESMLLDKPPKKPEPPGPAQQQNVARVQSLPAIRSANGVQSAPQQRPQTNGRPLNNTNMSAPPRPEGPRQRVQTPTADPSQHGRSQQQQHQTATTALQAPTAQVSRKDGVTPPVTSETSGPDSSNQGQAQQQPPQDAPVRFVTGRAAELLLKAEAANRPPIQTPAAFNPHAESPSLRRTTGIDHRTSAPVKKLAIVGQQTATNGGTNGTINGGAFAKPNFVNPQTDSNRRLGMPTAAQSPLANRSMYKPPALKRPAEASARPALTDMTNATGDGAINGADSKKPRVDET</sequence>
<keyword evidence="4" id="KW-0234">DNA repair</keyword>
<keyword evidence="2" id="KW-0227">DNA damage</keyword>
<reference evidence="6 7" key="1">
    <citation type="submission" date="2024-02" db="EMBL/GenBank/DDBJ databases">
        <title>De novo assembly and annotation of 12 fungi associated with fruit tree decline syndrome in Ontario, Canada.</title>
        <authorList>
            <person name="Sulman M."/>
            <person name="Ellouze W."/>
            <person name="Ilyukhin E."/>
        </authorList>
    </citation>
    <scope>NUCLEOTIDE SEQUENCE [LARGE SCALE GENOMIC DNA]</scope>
    <source>
        <strain evidence="6 7">M1-105</strain>
    </source>
</reference>
<gene>
    <name evidence="6" type="primary">RAD52</name>
    <name evidence="6" type="ORF">SLS56_006250</name>
</gene>
<evidence type="ECO:0000313" key="6">
    <source>
        <dbReference type="EMBL" id="KAL1627629.1"/>
    </source>
</evidence>
<comment type="similarity">
    <text evidence="1">Belongs to the RAD52 family.</text>
</comment>
<feature type="region of interest" description="Disordered" evidence="5">
    <location>
        <begin position="181"/>
        <end position="238"/>
    </location>
</feature>
<dbReference type="Pfam" id="PF04098">
    <property type="entry name" value="Rad52_Rad22"/>
    <property type="match status" value="1"/>
</dbReference>
<dbReference type="PANTHER" id="PTHR12132:SF1">
    <property type="entry name" value="DNA REPAIR PROTEIN RAD52 HOMOLOG"/>
    <property type="match status" value="1"/>
</dbReference>
<feature type="compositionally biased region" description="Basic and acidic residues" evidence="5">
    <location>
        <begin position="536"/>
        <end position="545"/>
    </location>
</feature>
<feature type="compositionally biased region" description="Polar residues" evidence="5">
    <location>
        <begin position="293"/>
        <end position="316"/>
    </location>
</feature>
<feature type="region of interest" description="Disordered" evidence="5">
    <location>
        <begin position="260"/>
        <end position="545"/>
    </location>
</feature>
<dbReference type="Gene3D" id="3.30.390.80">
    <property type="entry name" value="DNA repair protein Rad52/59/22"/>
    <property type="match status" value="1"/>
</dbReference>
<protein>
    <submittedName>
        <fullName evidence="6">DNA repair protein rad52</fullName>
    </submittedName>
</protein>
<proteinExistence type="inferred from homology"/>
<evidence type="ECO:0000256" key="3">
    <source>
        <dbReference type="ARBA" id="ARBA00023172"/>
    </source>
</evidence>
<dbReference type="InterPro" id="IPR007232">
    <property type="entry name" value="Rad52_Rad59_Rad22"/>
</dbReference>
<evidence type="ECO:0000256" key="5">
    <source>
        <dbReference type="SAM" id="MobiDB-lite"/>
    </source>
</evidence>
<feature type="compositionally biased region" description="Polar residues" evidence="5">
    <location>
        <begin position="327"/>
        <end position="341"/>
    </location>
</feature>
<evidence type="ECO:0000256" key="2">
    <source>
        <dbReference type="ARBA" id="ARBA00022763"/>
    </source>
</evidence>
<accession>A0ABR3SSW9</accession>
<dbReference type="Proteomes" id="UP001521116">
    <property type="component" value="Unassembled WGS sequence"/>
</dbReference>
<feature type="compositionally biased region" description="Basic and acidic residues" evidence="5">
    <location>
        <begin position="185"/>
        <end position="205"/>
    </location>
</feature>
<keyword evidence="7" id="KW-1185">Reference proteome</keyword>
<name>A0ABR3SSW9_9PEZI</name>
<comment type="caution">
    <text evidence="6">The sequence shown here is derived from an EMBL/GenBank/DDBJ whole genome shotgun (WGS) entry which is preliminary data.</text>
</comment>
<feature type="compositionally biased region" description="Low complexity" evidence="5">
    <location>
        <begin position="377"/>
        <end position="394"/>
    </location>
</feature>
<feature type="compositionally biased region" description="Low complexity" evidence="5">
    <location>
        <begin position="402"/>
        <end position="412"/>
    </location>
</feature>
<dbReference type="InterPro" id="IPR041247">
    <property type="entry name" value="Rad52_fam"/>
</dbReference>
<dbReference type="SUPFAM" id="SSF54768">
    <property type="entry name" value="dsRNA-binding domain-like"/>
    <property type="match status" value="1"/>
</dbReference>
<dbReference type="InterPro" id="IPR042525">
    <property type="entry name" value="Rad52_Rad59_Rad22_sf"/>
</dbReference>
<evidence type="ECO:0000313" key="7">
    <source>
        <dbReference type="Proteomes" id="UP001521116"/>
    </source>
</evidence>
<dbReference type="NCBIfam" id="TIGR00607">
    <property type="entry name" value="rad52"/>
    <property type="match status" value="1"/>
</dbReference>
<organism evidence="6 7">
    <name type="scientific">Neofusicoccum ribis</name>
    <dbReference type="NCBI Taxonomy" id="45134"/>
    <lineage>
        <taxon>Eukaryota</taxon>
        <taxon>Fungi</taxon>
        <taxon>Dikarya</taxon>
        <taxon>Ascomycota</taxon>
        <taxon>Pezizomycotina</taxon>
        <taxon>Dothideomycetes</taxon>
        <taxon>Dothideomycetes incertae sedis</taxon>
        <taxon>Botryosphaeriales</taxon>
        <taxon>Botryosphaeriaceae</taxon>
        <taxon>Neofusicoccum</taxon>
    </lineage>
</organism>
<evidence type="ECO:0000256" key="4">
    <source>
        <dbReference type="ARBA" id="ARBA00023204"/>
    </source>
</evidence>
<evidence type="ECO:0000256" key="1">
    <source>
        <dbReference type="ARBA" id="ARBA00006638"/>
    </source>
</evidence>
<keyword evidence="3" id="KW-0233">DNA recombination</keyword>
<dbReference type="InterPro" id="IPR004585">
    <property type="entry name" value="DNA_recomb/repair_Rad52"/>
</dbReference>
<feature type="compositionally biased region" description="Low complexity" evidence="5">
    <location>
        <begin position="342"/>
        <end position="359"/>
    </location>
</feature>
<dbReference type="PANTHER" id="PTHR12132">
    <property type="entry name" value="DNA REPAIR AND RECOMBINATION PROTEIN RAD52, RAD59"/>
    <property type="match status" value="1"/>
</dbReference>